<feature type="compositionally biased region" description="Low complexity" evidence="7">
    <location>
        <begin position="337"/>
        <end position="353"/>
    </location>
</feature>
<feature type="compositionally biased region" description="Low complexity" evidence="7">
    <location>
        <begin position="1552"/>
        <end position="1563"/>
    </location>
</feature>
<comment type="caution">
    <text evidence="10">The sequence shown here is derived from an EMBL/GenBank/DDBJ whole genome shotgun (WGS) entry which is preliminary data.</text>
</comment>
<keyword evidence="2" id="KW-0677">Repeat</keyword>
<feature type="domain" description="C2H2-type" evidence="8">
    <location>
        <begin position="952"/>
        <end position="982"/>
    </location>
</feature>
<evidence type="ECO:0000259" key="9">
    <source>
        <dbReference type="PROSITE" id="PS50235"/>
    </source>
</evidence>
<dbReference type="InterPro" id="IPR028889">
    <property type="entry name" value="USP"/>
</dbReference>
<keyword evidence="11" id="KW-1185">Reference proteome</keyword>
<feature type="domain" description="C2H2-type" evidence="8">
    <location>
        <begin position="828"/>
        <end position="858"/>
    </location>
</feature>
<sequence length="1734" mass="191938">MLKALLKGLSSYFLERVVVALSRLGVTNCPEVGKSPGNISSDPARLHVAQHDRADQEGQYAEAPASARINIQKPRIDKYVSAQYLCSVLDLQMTNPQGASNSKVTIPIYQNLQSQGSTKSKPRKRKRNTSSRKGKGTGTTSTWIHPQKLVLLKDVPSFRKGVAVVLRDKKTVGDVLRKVANMKRGVARHLWSSEVTLCDSGPSLSLSTRLQSVAPTYKVCLRLRFQKRTRKRFTRDGQTALESSTRSNCKCAKNSHCRAESGPPPPSSGLKGGGVKRTTSTPNDAPTGKKKSKGSSPTSSPPTASLSSAPRIRKGGIKRTTSTPNDSPDEKKKPRMSSSSSTSFHTLDFSSIPPSSPPTSPEPVSLQPGGCGLVNPMDDEKRKNICYINAALQTLLRIPAFLEGVESHNIQSCEIQRCTMCRLSRLAEQIIYGTKLDVPREFTGENVTDWQPYFRPGEQDDSWSFIRGVFDRLKQEDPGAEVWLNKLFQLNKTCRCNCGRETTSTDLGCGFGVVESRSLEEALQKQLASQAVEGRQCCQNPSDATIYDGEPKILLVQLERSFYTKKILISPNGSQNEFTSHKWQEEVVYPLRLSLGDLTGNHSSLPYRLHAVIDHHGDTVQEGHYTAAVKGDGGWYEYNDAVVTAITSGLGRKDAYILVYVREDNASNEDGDLGNVTDTDDEKDPVDKQPKSKPEHGNVSGEDGGVTRSENGQEPAGNLPRPQWDVIYINGKRRLMCKINNCCKKFPNLSRLKQHVESIHEKKRPYVCTVAGCGKSFARADILKLHVESIHEKKRLHVCAVAGCGKSFPYPSSLKQHVESIHEKKRPYVCTVAQCGKSFPYPSSLKNHVESIHGKERPYVCAVAGCGKSFPYPSSLKQHVESIHEKKRPYVCTVAQCGKSFPYPSSLKNHVESIHGKERPYVCAVAGCGKSFPYPSYLKQHVESVHEKKRPHVCAVAGCGKSFPYPSYLKQHVESIHEKKRPHVCAVAGCGKSFARADILKQHVESVHEKKRPYVCTVAQCGKSFARADTLKQHVESVHEKVRDRRVCSHCGRVYTYRSGLITHHHTHKSATLNSIMNSFLNLFEKFQWKGHGYLGFDDWLAFVALQCLRSDLSILETCDPAFEQAPSRIVWAPACCLQNYNSSNKTEWLDEAGIEPGEEVDSEAIPLNRLIAGRCSFVIGHNEHLHILLREVGQIPCFRGRVSGVTNQCISLMEQVAEELGYDRRNLSHEQWEEIVQKIQQYLDRGYSEFPPEAAAAYQTATMEALRRYDLWDEENGRCVLNDMLGWSAIFAKIHEDVLSNLDPAHRDAIGAVVKAAQFCSLTGASHGGSKVIDHCHRTGVLRGVLSKKINLALGSVEVWADMEKGETHGERAAGILRRAWQVYSRNTSEARLVYGFVREFGAHLLAFTDTIRPYLTWEDNAMLPETTPEYFRNLYLVAASLGMDNEMISQMYREAVELRGLYGALVEEQETDTAIVKALAEKLWRETQGTRRYDLLNEYVKDSGAQELDPEDLAHVYPNDASLLDSSNDASLLDSSNDTSLLDSFDDANDASPADSSNDTSLLDSFDDANDASPADSSNDTSLLDSFDDANDASPADSSNDTSLLDSSNDTSLLDSSNDASPADSSNDTSLLDSSNDASPADSSNDTSLLDSSDDASLERASASLALLPHCLTHDSEGNRINTRDEFARHIETIRTKQPLQEALEALRVSYGKSTKLIALRERLLKTCFPTS</sequence>
<feature type="domain" description="C2H2-type" evidence="8">
    <location>
        <begin position="735"/>
        <end position="765"/>
    </location>
</feature>
<protein>
    <recommendedName>
        <fullName evidence="12">Ubiquitinyl hydrolase 1</fullName>
    </recommendedName>
</protein>
<evidence type="ECO:0008006" key="12">
    <source>
        <dbReference type="Google" id="ProtNLM"/>
    </source>
</evidence>
<dbReference type="InterPro" id="IPR038765">
    <property type="entry name" value="Papain-like_cys_pep_sf"/>
</dbReference>
<dbReference type="Pfam" id="PF00096">
    <property type="entry name" value="zf-C2H2"/>
    <property type="match status" value="5"/>
</dbReference>
<feature type="compositionally biased region" description="Acidic residues" evidence="7">
    <location>
        <begin position="668"/>
        <end position="684"/>
    </location>
</feature>
<evidence type="ECO:0000256" key="7">
    <source>
        <dbReference type="SAM" id="MobiDB-lite"/>
    </source>
</evidence>
<feature type="region of interest" description="Disordered" evidence="7">
    <location>
        <begin position="234"/>
        <end position="373"/>
    </location>
</feature>
<keyword evidence="1" id="KW-0479">Metal-binding</keyword>
<proteinExistence type="predicted"/>
<dbReference type="Gene3D" id="3.30.160.60">
    <property type="entry name" value="Classic Zinc Finger"/>
    <property type="match status" value="9"/>
</dbReference>
<dbReference type="SMART" id="SM00355">
    <property type="entry name" value="ZnF_C2H2"/>
    <property type="match status" value="11"/>
</dbReference>
<dbReference type="PROSITE" id="PS00028">
    <property type="entry name" value="ZINC_FINGER_C2H2_1"/>
    <property type="match status" value="11"/>
</dbReference>
<evidence type="ECO:0000256" key="4">
    <source>
        <dbReference type="ARBA" id="ARBA00022833"/>
    </source>
</evidence>
<name>A0ABR1JZJ5_9AGAR</name>
<evidence type="ECO:0000256" key="6">
    <source>
        <dbReference type="PROSITE-ProRule" id="PRU00042"/>
    </source>
</evidence>
<dbReference type="Gene3D" id="3.90.70.10">
    <property type="entry name" value="Cysteine proteinases"/>
    <property type="match status" value="1"/>
</dbReference>
<dbReference type="InterPro" id="IPR018200">
    <property type="entry name" value="USP_CS"/>
</dbReference>
<feature type="compositionally biased region" description="Low complexity" evidence="7">
    <location>
        <begin position="1594"/>
        <end position="1653"/>
    </location>
</feature>
<dbReference type="SUPFAM" id="SSF54001">
    <property type="entry name" value="Cysteine proteinases"/>
    <property type="match status" value="1"/>
</dbReference>
<keyword evidence="5" id="KW-0539">Nucleus</keyword>
<organism evidence="10 11">
    <name type="scientific">Marasmiellus scandens</name>
    <dbReference type="NCBI Taxonomy" id="2682957"/>
    <lineage>
        <taxon>Eukaryota</taxon>
        <taxon>Fungi</taxon>
        <taxon>Dikarya</taxon>
        <taxon>Basidiomycota</taxon>
        <taxon>Agaricomycotina</taxon>
        <taxon>Agaricomycetes</taxon>
        <taxon>Agaricomycetidae</taxon>
        <taxon>Agaricales</taxon>
        <taxon>Marasmiineae</taxon>
        <taxon>Omphalotaceae</taxon>
        <taxon>Marasmiellus</taxon>
    </lineage>
</organism>
<feature type="domain" description="C2H2-type" evidence="8">
    <location>
        <begin position="1014"/>
        <end position="1044"/>
    </location>
</feature>
<feature type="compositionally biased region" description="Polar residues" evidence="7">
    <location>
        <begin position="102"/>
        <end position="119"/>
    </location>
</feature>
<feature type="domain" description="C2H2-type" evidence="8">
    <location>
        <begin position="921"/>
        <end position="951"/>
    </location>
</feature>
<evidence type="ECO:0000313" key="11">
    <source>
        <dbReference type="Proteomes" id="UP001498398"/>
    </source>
</evidence>
<evidence type="ECO:0000256" key="5">
    <source>
        <dbReference type="ARBA" id="ARBA00023242"/>
    </source>
</evidence>
<dbReference type="PROSITE" id="PS00973">
    <property type="entry name" value="USP_2"/>
    <property type="match status" value="1"/>
</dbReference>
<feature type="region of interest" description="Disordered" evidence="7">
    <location>
        <begin position="1546"/>
        <end position="1657"/>
    </location>
</feature>
<dbReference type="PROSITE" id="PS50157">
    <property type="entry name" value="ZINC_FINGER_C2H2_2"/>
    <property type="match status" value="11"/>
</dbReference>
<feature type="domain" description="C2H2-type" evidence="8">
    <location>
        <begin position="859"/>
        <end position="889"/>
    </location>
</feature>
<evidence type="ECO:0000256" key="2">
    <source>
        <dbReference type="ARBA" id="ARBA00022737"/>
    </source>
</evidence>
<evidence type="ECO:0000313" key="10">
    <source>
        <dbReference type="EMBL" id="KAK7467027.1"/>
    </source>
</evidence>
<dbReference type="SUPFAM" id="SSF57667">
    <property type="entry name" value="beta-beta-alpha zinc fingers"/>
    <property type="match status" value="5"/>
</dbReference>
<feature type="domain" description="C2H2-type" evidence="8">
    <location>
        <begin position="890"/>
        <end position="920"/>
    </location>
</feature>
<feature type="domain" description="USP" evidence="9">
    <location>
        <begin position="371"/>
        <end position="663"/>
    </location>
</feature>
<feature type="domain" description="C2H2-type" evidence="8">
    <location>
        <begin position="766"/>
        <end position="796"/>
    </location>
</feature>
<feature type="compositionally biased region" description="Basic and acidic residues" evidence="7">
    <location>
        <begin position="685"/>
        <end position="696"/>
    </location>
</feature>
<evidence type="ECO:0000256" key="3">
    <source>
        <dbReference type="ARBA" id="ARBA00022771"/>
    </source>
</evidence>
<dbReference type="Proteomes" id="UP001498398">
    <property type="component" value="Unassembled WGS sequence"/>
</dbReference>
<evidence type="ECO:0000256" key="1">
    <source>
        <dbReference type="ARBA" id="ARBA00022723"/>
    </source>
</evidence>
<feature type="domain" description="C2H2-type" evidence="8">
    <location>
        <begin position="1046"/>
        <end position="1073"/>
    </location>
</feature>
<dbReference type="PANTHER" id="PTHR14003:SF23">
    <property type="entry name" value="ZINC FINGER PROTEIN 143"/>
    <property type="match status" value="1"/>
</dbReference>
<dbReference type="InterPro" id="IPR013087">
    <property type="entry name" value="Znf_C2H2_type"/>
</dbReference>
<dbReference type="PANTHER" id="PTHR14003">
    <property type="entry name" value="TRANSCRIPTIONAL REPRESSOR PROTEIN YY"/>
    <property type="match status" value="1"/>
</dbReference>
<keyword evidence="3 6" id="KW-0863">Zinc-finger</keyword>
<dbReference type="InterPro" id="IPR001394">
    <property type="entry name" value="Peptidase_C19_UCH"/>
</dbReference>
<keyword evidence="4" id="KW-0862">Zinc</keyword>
<dbReference type="EMBL" id="JBANRG010000004">
    <property type="protein sequence ID" value="KAK7467027.1"/>
    <property type="molecule type" value="Genomic_DNA"/>
</dbReference>
<gene>
    <name evidence="10" type="ORF">VKT23_004089</name>
</gene>
<feature type="region of interest" description="Disordered" evidence="7">
    <location>
        <begin position="668"/>
        <end position="722"/>
    </location>
</feature>
<feature type="domain" description="C2H2-type" evidence="8">
    <location>
        <begin position="983"/>
        <end position="1013"/>
    </location>
</feature>
<dbReference type="Pfam" id="PF00443">
    <property type="entry name" value="UCH"/>
    <property type="match status" value="1"/>
</dbReference>
<feature type="compositionally biased region" description="Polar residues" evidence="7">
    <location>
        <begin position="236"/>
        <end position="248"/>
    </location>
</feature>
<accession>A0ABR1JZJ5</accession>
<feature type="compositionally biased region" description="Basic residues" evidence="7">
    <location>
        <begin position="120"/>
        <end position="135"/>
    </location>
</feature>
<evidence type="ECO:0000259" key="8">
    <source>
        <dbReference type="PROSITE" id="PS50157"/>
    </source>
</evidence>
<dbReference type="PROSITE" id="PS50235">
    <property type="entry name" value="USP_3"/>
    <property type="match status" value="1"/>
</dbReference>
<dbReference type="InterPro" id="IPR036236">
    <property type="entry name" value="Znf_C2H2_sf"/>
</dbReference>
<feature type="region of interest" description="Disordered" evidence="7">
    <location>
        <begin position="102"/>
        <end position="141"/>
    </location>
</feature>
<feature type="compositionally biased region" description="Low complexity" evidence="7">
    <location>
        <begin position="294"/>
        <end position="310"/>
    </location>
</feature>
<reference evidence="10 11" key="1">
    <citation type="submission" date="2024-01" db="EMBL/GenBank/DDBJ databases">
        <title>A draft genome for the cacao thread blight pathogen Marasmiellus scandens.</title>
        <authorList>
            <person name="Baruah I.K."/>
            <person name="Leung J."/>
            <person name="Bukari Y."/>
            <person name="Amoako-Attah I."/>
            <person name="Meinhardt L.W."/>
            <person name="Bailey B.A."/>
            <person name="Cohen S.P."/>
        </authorList>
    </citation>
    <scope>NUCLEOTIDE SEQUENCE [LARGE SCALE GENOMIC DNA]</scope>
    <source>
        <strain evidence="10 11">GH-19</strain>
    </source>
</reference>
<feature type="domain" description="C2H2-type" evidence="8">
    <location>
        <begin position="797"/>
        <end position="827"/>
    </location>
</feature>
<feature type="compositionally biased region" description="Low complexity" evidence="7">
    <location>
        <begin position="1573"/>
        <end position="1584"/>
    </location>
</feature>